<dbReference type="PANTHER" id="PTHR30075:SF2">
    <property type="entry name" value="GLYCINE--TRNA LIGASE, CHLOROPLASTIC_MITOCHONDRIAL 2"/>
    <property type="match status" value="1"/>
</dbReference>
<proteinExistence type="inferred from homology"/>
<dbReference type="GO" id="GO:0005829">
    <property type="term" value="C:cytosol"/>
    <property type="evidence" value="ECO:0007669"/>
    <property type="project" value="TreeGrafter"/>
</dbReference>
<dbReference type="PRINTS" id="PR01045">
    <property type="entry name" value="TRNASYNTHGB"/>
</dbReference>
<protein>
    <recommendedName>
        <fullName evidence="2">glycine--tRNA ligase</fullName>
        <ecNumber evidence="2">6.1.1.14</ecNumber>
    </recommendedName>
</protein>
<evidence type="ECO:0000313" key="9">
    <source>
        <dbReference type="EMBL" id="SVE23186.1"/>
    </source>
</evidence>
<dbReference type="InterPro" id="IPR015944">
    <property type="entry name" value="Gly-tRNA-synth_bsu"/>
</dbReference>
<organism evidence="9">
    <name type="scientific">marine metagenome</name>
    <dbReference type="NCBI Taxonomy" id="408172"/>
    <lineage>
        <taxon>unclassified sequences</taxon>
        <taxon>metagenomes</taxon>
        <taxon>ecological metagenomes</taxon>
    </lineage>
</organism>
<dbReference type="AlphaFoldDB" id="A0A383BSH7"/>
<evidence type="ECO:0000256" key="4">
    <source>
        <dbReference type="ARBA" id="ARBA00022741"/>
    </source>
</evidence>
<accession>A0A383BSH7</accession>
<keyword evidence="7" id="KW-0030">Aminoacyl-tRNA synthetase</keyword>
<dbReference type="GO" id="GO:0004820">
    <property type="term" value="F:glycine-tRNA ligase activity"/>
    <property type="evidence" value="ECO:0007669"/>
    <property type="project" value="UniProtKB-EC"/>
</dbReference>
<sequence>MPELFLEIGTEEIPSRFMSPALNYLEKEIPSFLKKNRIQASKPLVMGSPRRLVVSFNDVSNQQEDIVETHFGPNVKLAYDEKGNPTKSAIGFARGKGVDPSQLTTEKTPKGEVVCARIEKIGQPTAIILNNFFPTLISSIPFPKKMRWG</sequence>
<dbReference type="EMBL" id="UINC01203092">
    <property type="protein sequence ID" value="SVE23186.1"/>
    <property type="molecule type" value="Genomic_DNA"/>
</dbReference>
<reference evidence="9" key="1">
    <citation type="submission" date="2018-05" db="EMBL/GenBank/DDBJ databases">
        <authorList>
            <person name="Lanie J.A."/>
            <person name="Ng W.-L."/>
            <person name="Kazmierczak K.M."/>
            <person name="Andrzejewski T.M."/>
            <person name="Davidsen T.M."/>
            <person name="Wayne K.J."/>
            <person name="Tettelin H."/>
            <person name="Glass J.I."/>
            <person name="Rusch D."/>
            <person name="Podicherti R."/>
            <person name="Tsui H.-C.T."/>
            <person name="Winkler M.E."/>
        </authorList>
    </citation>
    <scope>NUCLEOTIDE SEQUENCE</scope>
</reference>
<evidence type="ECO:0000256" key="6">
    <source>
        <dbReference type="ARBA" id="ARBA00022917"/>
    </source>
</evidence>
<dbReference type="InterPro" id="IPR006194">
    <property type="entry name" value="Gly-tRNA-synth_heterodimer"/>
</dbReference>
<evidence type="ECO:0000256" key="8">
    <source>
        <dbReference type="ARBA" id="ARBA00047937"/>
    </source>
</evidence>
<evidence type="ECO:0000256" key="3">
    <source>
        <dbReference type="ARBA" id="ARBA00022598"/>
    </source>
</evidence>
<comment type="similarity">
    <text evidence="1">Belongs to the class-II aminoacyl-tRNA synthetase family.</text>
</comment>
<feature type="non-terminal residue" evidence="9">
    <location>
        <position position="149"/>
    </location>
</feature>
<dbReference type="EC" id="6.1.1.14" evidence="2"/>
<keyword evidence="4" id="KW-0547">Nucleotide-binding</keyword>
<comment type="catalytic activity">
    <reaction evidence="8">
        <text>tRNA(Gly) + glycine + ATP = glycyl-tRNA(Gly) + AMP + diphosphate</text>
        <dbReference type="Rhea" id="RHEA:16013"/>
        <dbReference type="Rhea" id="RHEA-COMP:9664"/>
        <dbReference type="Rhea" id="RHEA-COMP:9683"/>
        <dbReference type="ChEBI" id="CHEBI:30616"/>
        <dbReference type="ChEBI" id="CHEBI:33019"/>
        <dbReference type="ChEBI" id="CHEBI:57305"/>
        <dbReference type="ChEBI" id="CHEBI:78442"/>
        <dbReference type="ChEBI" id="CHEBI:78522"/>
        <dbReference type="ChEBI" id="CHEBI:456215"/>
        <dbReference type="EC" id="6.1.1.14"/>
    </reaction>
</comment>
<dbReference type="GO" id="GO:0005524">
    <property type="term" value="F:ATP binding"/>
    <property type="evidence" value="ECO:0007669"/>
    <property type="project" value="UniProtKB-KW"/>
</dbReference>
<keyword evidence="3" id="KW-0436">Ligase</keyword>
<name>A0A383BSH7_9ZZZZ</name>
<dbReference type="GO" id="GO:0006426">
    <property type="term" value="P:glycyl-tRNA aminoacylation"/>
    <property type="evidence" value="ECO:0007669"/>
    <property type="project" value="InterPro"/>
</dbReference>
<evidence type="ECO:0000256" key="1">
    <source>
        <dbReference type="ARBA" id="ARBA00008226"/>
    </source>
</evidence>
<dbReference type="Pfam" id="PF02092">
    <property type="entry name" value="tRNA_synt_2f"/>
    <property type="match status" value="1"/>
</dbReference>
<evidence type="ECO:0000256" key="5">
    <source>
        <dbReference type="ARBA" id="ARBA00022840"/>
    </source>
</evidence>
<evidence type="ECO:0000256" key="7">
    <source>
        <dbReference type="ARBA" id="ARBA00023146"/>
    </source>
</evidence>
<keyword evidence="5" id="KW-0067">ATP-binding</keyword>
<evidence type="ECO:0000256" key="2">
    <source>
        <dbReference type="ARBA" id="ARBA00012829"/>
    </source>
</evidence>
<dbReference type="PANTHER" id="PTHR30075">
    <property type="entry name" value="GLYCYL-TRNA SYNTHETASE"/>
    <property type="match status" value="1"/>
</dbReference>
<gene>
    <name evidence="9" type="ORF">METZ01_LOCUS476040</name>
</gene>
<keyword evidence="6" id="KW-0648">Protein biosynthesis</keyword>